<evidence type="ECO:0000256" key="8">
    <source>
        <dbReference type="ARBA" id="ARBA00023136"/>
    </source>
</evidence>
<keyword evidence="7 11" id="KW-1133">Transmembrane helix</keyword>
<dbReference type="InterPro" id="IPR004513">
    <property type="entry name" value="FtsX"/>
</dbReference>
<dbReference type="GO" id="GO:0005886">
    <property type="term" value="C:plasma membrane"/>
    <property type="evidence" value="ECO:0007669"/>
    <property type="project" value="UniProtKB-SubCell"/>
</dbReference>
<dbReference type="PANTHER" id="PTHR47755">
    <property type="entry name" value="CELL DIVISION PROTEIN FTSX"/>
    <property type="match status" value="1"/>
</dbReference>
<comment type="caution">
    <text evidence="14">The sequence shown here is derived from an EMBL/GenBank/DDBJ whole genome shotgun (WGS) entry which is preliminary data.</text>
</comment>
<dbReference type="PIRSF" id="PIRSF003097">
    <property type="entry name" value="FtsX"/>
    <property type="match status" value="1"/>
</dbReference>
<feature type="transmembrane region" description="Helical" evidence="11">
    <location>
        <begin position="269"/>
        <end position="293"/>
    </location>
</feature>
<keyword evidence="5 10" id="KW-0132">Cell division</keyword>
<feature type="domain" description="ABC3 transporter permease C-terminal" evidence="12">
    <location>
        <begin position="175"/>
        <end position="289"/>
    </location>
</feature>
<keyword evidence="15" id="KW-1185">Reference proteome</keyword>
<protein>
    <recommendedName>
        <fullName evidence="3 10">Cell division protein FtsX</fullName>
    </recommendedName>
</protein>
<comment type="function">
    <text evidence="10">Part of the ABC transporter FtsEX involved in asymmetric cellular division facilitating the initiation of sporulation.</text>
</comment>
<comment type="subcellular location">
    <subcellularLocation>
        <location evidence="1">Cell membrane</location>
        <topology evidence="1">Multi-pass membrane protein</topology>
    </subcellularLocation>
</comment>
<dbReference type="InterPro" id="IPR003838">
    <property type="entry name" value="ABC3_permease_C"/>
</dbReference>
<keyword evidence="4 10" id="KW-1003">Cell membrane</keyword>
<dbReference type="PROSITE" id="PS51257">
    <property type="entry name" value="PROKAR_LIPOPROTEIN"/>
    <property type="match status" value="1"/>
</dbReference>
<evidence type="ECO:0000256" key="2">
    <source>
        <dbReference type="ARBA" id="ARBA00007379"/>
    </source>
</evidence>
<dbReference type="Pfam" id="PF02687">
    <property type="entry name" value="FtsX"/>
    <property type="match status" value="1"/>
</dbReference>
<dbReference type="EMBL" id="SMAL01000006">
    <property type="protein sequence ID" value="TCT14207.1"/>
    <property type="molecule type" value="Genomic_DNA"/>
</dbReference>
<dbReference type="Pfam" id="PF18075">
    <property type="entry name" value="FtsX_ECD"/>
    <property type="match status" value="1"/>
</dbReference>
<dbReference type="NCBIfam" id="NF038347">
    <property type="entry name" value="FtsX_Gpos"/>
    <property type="match status" value="1"/>
</dbReference>
<evidence type="ECO:0000256" key="7">
    <source>
        <dbReference type="ARBA" id="ARBA00022989"/>
    </source>
</evidence>
<dbReference type="InterPro" id="IPR058204">
    <property type="entry name" value="FtsX_firmicutes-type"/>
</dbReference>
<evidence type="ECO:0000313" key="14">
    <source>
        <dbReference type="EMBL" id="TCT14207.1"/>
    </source>
</evidence>
<evidence type="ECO:0000256" key="3">
    <source>
        <dbReference type="ARBA" id="ARBA00021907"/>
    </source>
</evidence>
<keyword evidence="8 10" id="KW-0472">Membrane</keyword>
<proteinExistence type="inferred from homology"/>
<feature type="transmembrane region" description="Helical" evidence="11">
    <location>
        <begin position="21"/>
        <end position="45"/>
    </location>
</feature>
<evidence type="ECO:0000256" key="10">
    <source>
        <dbReference type="PIRNR" id="PIRNR003097"/>
    </source>
</evidence>
<evidence type="ECO:0000256" key="11">
    <source>
        <dbReference type="SAM" id="Phobius"/>
    </source>
</evidence>
<organism evidence="14 15">
    <name type="scientific">Natranaerovirga pectinivora</name>
    <dbReference type="NCBI Taxonomy" id="682400"/>
    <lineage>
        <taxon>Bacteria</taxon>
        <taxon>Bacillati</taxon>
        <taxon>Bacillota</taxon>
        <taxon>Clostridia</taxon>
        <taxon>Lachnospirales</taxon>
        <taxon>Natranaerovirgaceae</taxon>
        <taxon>Natranaerovirga</taxon>
    </lineage>
</organism>
<dbReference type="Proteomes" id="UP000294902">
    <property type="component" value="Unassembled WGS sequence"/>
</dbReference>
<evidence type="ECO:0000256" key="6">
    <source>
        <dbReference type="ARBA" id="ARBA00022692"/>
    </source>
</evidence>
<feature type="transmembrane region" description="Helical" evidence="11">
    <location>
        <begin position="220"/>
        <end position="243"/>
    </location>
</feature>
<dbReference type="OrthoDB" id="9812531at2"/>
<sequence>MKISALGYSVKQSVKNMVKNRLLTVASISTIAACLFILGLFYTILTNFQYMVNHLEIGVTVFFRENITEEEIDFIESEIRLRPELKSIKYVSPDEAWEMFKEKLGDFPEVLLGFDDDNPLAHSASFEIYLDDVEKHNEFVRYVESIPGVRLVRRSDDVAEIIKGFNVLIAYVSIGIIIILLLVSVFLISNTVRIGVSMRKDEIKIMKLIGATDGFIRRPFIFEGIIIGLVGGAIPLGLIYLLYNNVIRYIEERFNILRDLLQFLEPSEIFNILVPVLLGIGIVIGIVGSRITLKKHLRV</sequence>
<name>A0A4R3MMF0_9FIRM</name>
<feature type="transmembrane region" description="Helical" evidence="11">
    <location>
        <begin position="168"/>
        <end position="189"/>
    </location>
</feature>
<dbReference type="PANTHER" id="PTHR47755:SF1">
    <property type="entry name" value="CELL DIVISION PROTEIN FTSX"/>
    <property type="match status" value="1"/>
</dbReference>
<evidence type="ECO:0000313" key="15">
    <source>
        <dbReference type="Proteomes" id="UP000294902"/>
    </source>
</evidence>
<dbReference type="Gene3D" id="3.30.70.3040">
    <property type="match status" value="1"/>
</dbReference>
<evidence type="ECO:0000256" key="1">
    <source>
        <dbReference type="ARBA" id="ARBA00004651"/>
    </source>
</evidence>
<reference evidence="14 15" key="1">
    <citation type="submission" date="2019-03" db="EMBL/GenBank/DDBJ databases">
        <title>Genomic Encyclopedia of Type Strains, Phase IV (KMG-IV): sequencing the most valuable type-strain genomes for metagenomic binning, comparative biology and taxonomic classification.</title>
        <authorList>
            <person name="Goeker M."/>
        </authorList>
    </citation>
    <scope>NUCLEOTIDE SEQUENCE [LARGE SCALE GENOMIC DNA]</scope>
    <source>
        <strain evidence="14 15">DSM 24629</strain>
    </source>
</reference>
<evidence type="ECO:0000256" key="5">
    <source>
        <dbReference type="ARBA" id="ARBA00022618"/>
    </source>
</evidence>
<evidence type="ECO:0000256" key="9">
    <source>
        <dbReference type="ARBA" id="ARBA00023306"/>
    </source>
</evidence>
<dbReference type="AlphaFoldDB" id="A0A4R3MMF0"/>
<dbReference type="GO" id="GO:0051301">
    <property type="term" value="P:cell division"/>
    <property type="evidence" value="ECO:0007669"/>
    <property type="project" value="UniProtKB-KW"/>
</dbReference>
<feature type="domain" description="FtsX extracellular" evidence="13">
    <location>
        <begin position="59"/>
        <end position="152"/>
    </location>
</feature>
<gene>
    <name evidence="14" type="ORF">EDC18_1063</name>
</gene>
<keyword evidence="9 10" id="KW-0131">Cell cycle</keyword>
<evidence type="ECO:0000256" key="4">
    <source>
        <dbReference type="ARBA" id="ARBA00022475"/>
    </source>
</evidence>
<accession>A0A4R3MMF0</accession>
<evidence type="ECO:0000259" key="12">
    <source>
        <dbReference type="Pfam" id="PF02687"/>
    </source>
</evidence>
<evidence type="ECO:0000259" key="13">
    <source>
        <dbReference type="Pfam" id="PF18075"/>
    </source>
</evidence>
<keyword evidence="6 11" id="KW-0812">Transmembrane</keyword>
<comment type="similarity">
    <text evidence="2 10">Belongs to the ABC-4 integral membrane protein family. FtsX subfamily.</text>
</comment>
<dbReference type="InterPro" id="IPR040690">
    <property type="entry name" value="FtsX_ECD"/>
</dbReference>